<dbReference type="EMBL" id="BMDO01000012">
    <property type="protein sequence ID" value="GGI52339.1"/>
    <property type="molecule type" value="Genomic_DNA"/>
</dbReference>
<proteinExistence type="predicted"/>
<dbReference type="RefSeq" id="WP_377169994.1">
    <property type="nucleotide sequence ID" value="NZ_CBCSDW010000017.1"/>
</dbReference>
<dbReference type="InterPro" id="IPR001296">
    <property type="entry name" value="Glyco_trans_1"/>
</dbReference>
<dbReference type="Pfam" id="PF00534">
    <property type="entry name" value="Glycos_transf_1"/>
    <property type="match status" value="1"/>
</dbReference>
<gene>
    <name evidence="4" type="ORF">GCM10011425_35510</name>
</gene>
<dbReference type="AlphaFoldDB" id="A0A917N3B0"/>
<keyword evidence="5" id="KW-1185">Reference proteome</keyword>
<name>A0A917N3B0_9SPHI</name>
<dbReference type="InterPro" id="IPR028098">
    <property type="entry name" value="Glyco_trans_4-like_N"/>
</dbReference>
<dbReference type="Pfam" id="PF13439">
    <property type="entry name" value="Glyco_transf_4"/>
    <property type="match status" value="1"/>
</dbReference>
<dbReference type="PANTHER" id="PTHR46401:SF2">
    <property type="entry name" value="GLYCOSYLTRANSFERASE WBBK-RELATED"/>
    <property type="match status" value="1"/>
</dbReference>
<organism evidence="4 5">
    <name type="scientific">Mucilaginibacter galii</name>
    <dbReference type="NCBI Taxonomy" id="2005073"/>
    <lineage>
        <taxon>Bacteria</taxon>
        <taxon>Pseudomonadati</taxon>
        <taxon>Bacteroidota</taxon>
        <taxon>Sphingobacteriia</taxon>
        <taxon>Sphingobacteriales</taxon>
        <taxon>Sphingobacteriaceae</taxon>
        <taxon>Mucilaginibacter</taxon>
    </lineage>
</organism>
<feature type="domain" description="Glycosyl transferase family 1" evidence="2">
    <location>
        <begin position="179"/>
        <end position="312"/>
    </location>
</feature>
<evidence type="ECO:0000259" key="2">
    <source>
        <dbReference type="Pfam" id="PF00534"/>
    </source>
</evidence>
<accession>A0A917N3B0</accession>
<sequence length="354" mass="40194">MSKPAILVTFDSMINPNSGYFSFGKGLGDAMIQQNAGSANLTYYVFKDTDYQFEGMPNLLYLSKWHQLYFPQHHKFDLVHFTDQRCRLKPGMVKGKKVLTIHDINKVHLNKSKPWRIKAHVNKINRYIAQCDRVVTISQFVANDILKFCPAAQGKISVIYNGADKLVVPDNHTPAYVPQKPFLFTIGLLSPQKGFHLLPALLANNDYELIIAGPETPHKAVILQEAEKYNCLDRVKVTGAITDDDKAWYYKNCSAFIFPSKTEGFGLPVIEAMYFGKPVFLSKYTSLPEVGGDVAYYFDNFEPEHMQQGFNKGMQRYVDEDRSGAIIAHAEQFSWEKTAQQYLALYAECLKTGE</sequence>
<comment type="caution">
    <text evidence="4">The sequence shown here is derived from an EMBL/GenBank/DDBJ whole genome shotgun (WGS) entry which is preliminary data.</text>
</comment>
<dbReference type="PANTHER" id="PTHR46401">
    <property type="entry name" value="GLYCOSYLTRANSFERASE WBBK-RELATED"/>
    <property type="match status" value="1"/>
</dbReference>
<evidence type="ECO:0000259" key="3">
    <source>
        <dbReference type="Pfam" id="PF13439"/>
    </source>
</evidence>
<feature type="domain" description="Glycosyltransferase subfamily 4-like N-terminal" evidence="3">
    <location>
        <begin position="73"/>
        <end position="164"/>
    </location>
</feature>
<reference evidence="4" key="2">
    <citation type="submission" date="2020-09" db="EMBL/GenBank/DDBJ databases">
        <authorList>
            <person name="Sun Q."/>
            <person name="Sedlacek I."/>
        </authorList>
    </citation>
    <scope>NUCLEOTIDE SEQUENCE</scope>
    <source>
        <strain evidence="4">CCM 8711</strain>
    </source>
</reference>
<evidence type="ECO:0000313" key="5">
    <source>
        <dbReference type="Proteomes" id="UP000662074"/>
    </source>
</evidence>
<evidence type="ECO:0000313" key="4">
    <source>
        <dbReference type="EMBL" id="GGI52339.1"/>
    </source>
</evidence>
<evidence type="ECO:0000256" key="1">
    <source>
        <dbReference type="ARBA" id="ARBA00022679"/>
    </source>
</evidence>
<protein>
    <recommendedName>
        <fullName evidence="6">Glycosyltransferase family 4 protein</fullName>
    </recommendedName>
</protein>
<keyword evidence="1" id="KW-0808">Transferase</keyword>
<evidence type="ECO:0008006" key="6">
    <source>
        <dbReference type="Google" id="ProtNLM"/>
    </source>
</evidence>
<dbReference type="GO" id="GO:0016757">
    <property type="term" value="F:glycosyltransferase activity"/>
    <property type="evidence" value="ECO:0007669"/>
    <property type="project" value="InterPro"/>
</dbReference>
<dbReference type="Proteomes" id="UP000662074">
    <property type="component" value="Unassembled WGS sequence"/>
</dbReference>
<reference evidence="4" key="1">
    <citation type="journal article" date="2014" name="Int. J. Syst. Evol. Microbiol.">
        <title>Complete genome sequence of Corynebacterium casei LMG S-19264T (=DSM 44701T), isolated from a smear-ripened cheese.</title>
        <authorList>
            <consortium name="US DOE Joint Genome Institute (JGI-PGF)"/>
            <person name="Walter F."/>
            <person name="Albersmeier A."/>
            <person name="Kalinowski J."/>
            <person name="Ruckert C."/>
        </authorList>
    </citation>
    <scope>NUCLEOTIDE SEQUENCE</scope>
    <source>
        <strain evidence="4">CCM 8711</strain>
    </source>
</reference>
<dbReference type="CDD" id="cd03809">
    <property type="entry name" value="GT4_MtfB-like"/>
    <property type="match status" value="1"/>
</dbReference>
<dbReference type="Gene3D" id="3.40.50.2000">
    <property type="entry name" value="Glycogen Phosphorylase B"/>
    <property type="match status" value="2"/>
</dbReference>
<dbReference type="SUPFAM" id="SSF53756">
    <property type="entry name" value="UDP-Glycosyltransferase/glycogen phosphorylase"/>
    <property type="match status" value="1"/>
</dbReference>